<evidence type="ECO:0000313" key="4">
    <source>
        <dbReference type="Proteomes" id="UP000440578"/>
    </source>
</evidence>
<dbReference type="Proteomes" id="UP000440578">
    <property type="component" value="Unassembled WGS sequence"/>
</dbReference>
<proteinExistence type="predicted"/>
<feature type="compositionally biased region" description="Pro residues" evidence="1">
    <location>
        <begin position="291"/>
        <end position="311"/>
    </location>
</feature>
<keyword evidence="2" id="KW-0732">Signal</keyword>
<feature type="compositionally biased region" description="Pro residues" evidence="1">
    <location>
        <begin position="176"/>
        <end position="195"/>
    </location>
</feature>
<feature type="chain" id="PRO_5025478943" evidence="2">
    <location>
        <begin position="22"/>
        <end position="436"/>
    </location>
</feature>
<protein>
    <submittedName>
        <fullName evidence="3">Uncharacterized protein</fullName>
    </submittedName>
</protein>
<feature type="region of interest" description="Disordered" evidence="1">
    <location>
        <begin position="258"/>
        <end position="326"/>
    </location>
</feature>
<sequence>MDLVMAPSVAVLFSLLAACSAAKLGEPGGGGGGGGPAHSPLAFGDRLTPLRRLRRPVFLPLLPGVRPAANFSGALPPRPANLSVPLLLPLPPALRGAVNGSSPLLALRPPLPAGMVLPANFSTRVARHQLPFLVRPPPGVVYARPPPHLLNQLQLLRRQVPDAGQLQTPASTTLIGPPPAPAQSAAAPPPEPPAPAQSATEPPARPTAREPPARPTAREPSFLDYFIPRDGDGTTPPPDGVIRVPKLTGQEFLRAVRQQLPDPRKHALGKTLLRSKALNEKEPVSALDPGYLPPPAEEPSPPAPEYSPPPGGRFAARTPGKTSRFVSKRRKFKLSADGILRRTSDSPSADAAPPADSGDPCAALSCSGHQRCQVVLACARGRHSCAYTKRLAECVSRSYPTCHHCRGHEVCVMKKHCAYSETCPGAMQCMPRDRNE</sequence>
<organism evidence="3 4">
    <name type="scientific">Amphibalanus amphitrite</name>
    <name type="common">Striped barnacle</name>
    <name type="synonym">Balanus amphitrite</name>
    <dbReference type="NCBI Taxonomy" id="1232801"/>
    <lineage>
        <taxon>Eukaryota</taxon>
        <taxon>Metazoa</taxon>
        <taxon>Ecdysozoa</taxon>
        <taxon>Arthropoda</taxon>
        <taxon>Crustacea</taxon>
        <taxon>Multicrustacea</taxon>
        <taxon>Cirripedia</taxon>
        <taxon>Thoracica</taxon>
        <taxon>Thoracicalcarea</taxon>
        <taxon>Balanomorpha</taxon>
        <taxon>Balanoidea</taxon>
        <taxon>Balanidae</taxon>
        <taxon>Amphibalaninae</taxon>
        <taxon>Amphibalanus</taxon>
    </lineage>
</organism>
<gene>
    <name evidence="3" type="ORF">FJT64_007949</name>
</gene>
<dbReference type="OrthoDB" id="6404848at2759"/>
<comment type="caution">
    <text evidence="3">The sequence shown here is derived from an EMBL/GenBank/DDBJ whole genome shotgun (WGS) entry which is preliminary data.</text>
</comment>
<name>A0A6A4VSJ4_AMPAM</name>
<feature type="region of interest" description="Disordered" evidence="1">
    <location>
        <begin position="168"/>
        <end position="243"/>
    </location>
</feature>
<dbReference type="EMBL" id="VIIS01001691">
    <property type="protein sequence ID" value="KAF0294390.1"/>
    <property type="molecule type" value="Genomic_DNA"/>
</dbReference>
<dbReference type="AlphaFoldDB" id="A0A6A4VSJ4"/>
<evidence type="ECO:0000313" key="3">
    <source>
        <dbReference type="EMBL" id="KAF0294390.1"/>
    </source>
</evidence>
<feature type="signal peptide" evidence="2">
    <location>
        <begin position="1"/>
        <end position="21"/>
    </location>
</feature>
<evidence type="ECO:0000256" key="2">
    <source>
        <dbReference type="SAM" id="SignalP"/>
    </source>
</evidence>
<accession>A0A6A4VSJ4</accession>
<keyword evidence="4" id="KW-1185">Reference proteome</keyword>
<evidence type="ECO:0000256" key="1">
    <source>
        <dbReference type="SAM" id="MobiDB-lite"/>
    </source>
</evidence>
<reference evidence="3 4" key="1">
    <citation type="submission" date="2019-07" db="EMBL/GenBank/DDBJ databases">
        <title>Draft genome assembly of a fouling barnacle, Amphibalanus amphitrite (Darwin, 1854): The first reference genome for Thecostraca.</title>
        <authorList>
            <person name="Kim W."/>
        </authorList>
    </citation>
    <scope>NUCLEOTIDE SEQUENCE [LARGE SCALE GENOMIC DNA]</scope>
    <source>
        <strain evidence="3">SNU_AA5</strain>
        <tissue evidence="3">Soma without cirri and trophi</tissue>
    </source>
</reference>